<accession>W5JS64</accession>
<dbReference type="AlphaFoldDB" id="W5JS64"/>
<name>W5JS64_ANODA</name>
<evidence type="ECO:0000256" key="1">
    <source>
        <dbReference type="SAM" id="MobiDB-lite"/>
    </source>
</evidence>
<reference evidence="2" key="3">
    <citation type="journal article" date="2013" name="Nucleic Acids Res.">
        <title>The genome of Anopheles darlingi, the main neotropical malaria vector.</title>
        <authorList>
            <person name="Marinotti O."/>
            <person name="Cerqueira G.C."/>
            <person name="de Almeida L.G."/>
            <person name="Ferro M.I."/>
            <person name="Loreto E.L."/>
            <person name="Zaha A."/>
            <person name="Teixeira S.M."/>
            <person name="Wespiser A.R."/>
            <person name="Almeida E Silva A."/>
            <person name="Schlindwein A.D."/>
            <person name="Pacheco A.C."/>
            <person name="Silva A.L."/>
            <person name="Graveley B.R."/>
            <person name="Walenz B.P."/>
            <person name="Lima Bde A."/>
            <person name="Ribeiro C.A."/>
            <person name="Nunes-Silva C.G."/>
            <person name="de Carvalho C.R."/>
            <person name="Soares C.M."/>
            <person name="de Menezes C.B."/>
            <person name="Matiolli C."/>
            <person name="Caffrey D."/>
            <person name="Araujo D.A."/>
            <person name="de Oliveira D.M."/>
            <person name="Golenbock D."/>
            <person name="Grisard E.C."/>
            <person name="Fantinatti-Garboggini F."/>
            <person name="de Carvalho F.M."/>
            <person name="Barcellos F.G."/>
            <person name="Prosdocimi F."/>
            <person name="May G."/>
            <person name="Azevedo Junior G.M."/>
            <person name="Guimaraes G.M."/>
            <person name="Goldman G.H."/>
            <person name="Padilha I.Q."/>
            <person name="Batista Jda S."/>
            <person name="Ferro J.A."/>
            <person name="Ribeiro J.M."/>
            <person name="Fietto J.L."/>
            <person name="Dabbas K.M."/>
            <person name="Cerdeira L."/>
            <person name="Agnez-Lima L.F."/>
            <person name="Brocchi M."/>
            <person name="de Carvalho M.O."/>
            <person name="Teixeira Mde M."/>
            <person name="Diniz Maia Mde M."/>
            <person name="Goldman M.H."/>
            <person name="Cruz Schneider M.P."/>
            <person name="Felipe M.S."/>
            <person name="Hungria M."/>
            <person name="Nicolas M.F."/>
            <person name="Pereira M."/>
            <person name="Montes M.A."/>
            <person name="Cantao M.E."/>
            <person name="Vincentz M."/>
            <person name="Rafael M.S."/>
            <person name="Silverman N."/>
            <person name="Stoco P.H."/>
            <person name="Souza R.C."/>
            <person name="Vicentini R."/>
            <person name="Gazzinelli R.T."/>
            <person name="Neves Rde O."/>
            <person name="Silva R."/>
            <person name="Astolfi-Filho S."/>
            <person name="Maciel T.E."/>
            <person name="Urmenyi T.P."/>
            <person name="Tadei W.P."/>
            <person name="Camargo E.P."/>
            <person name="de Vasconcelos A.T."/>
        </authorList>
    </citation>
    <scope>NUCLEOTIDE SEQUENCE</scope>
</reference>
<organism evidence="2">
    <name type="scientific">Anopheles darlingi</name>
    <name type="common">Mosquito</name>
    <dbReference type="NCBI Taxonomy" id="43151"/>
    <lineage>
        <taxon>Eukaryota</taxon>
        <taxon>Metazoa</taxon>
        <taxon>Ecdysozoa</taxon>
        <taxon>Arthropoda</taxon>
        <taxon>Hexapoda</taxon>
        <taxon>Insecta</taxon>
        <taxon>Pterygota</taxon>
        <taxon>Neoptera</taxon>
        <taxon>Endopterygota</taxon>
        <taxon>Diptera</taxon>
        <taxon>Nematocera</taxon>
        <taxon>Culicoidea</taxon>
        <taxon>Culicidae</taxon>
        <taxon>Anophelinae</taxon>
        <taxon>Anopheles</taxon>
    </lineage>
</organism>
<feature type="compositionally biased region" description="Polar residues" evidence="1">
    <location>
        <begin position="221"/>
        <end position="240"/>
    </location>
</feature>
<feature type="compositionally biased region" description="Basic and acidic residues" evidence="1">
    <location>
        <begin position="68"/>
        <end position="81"/>
    </location>
</feature>
<protein>
    <submittedName>
        <fullName evidence="2 3">Uncharacterized protein</fullName>
    </submittedName>
</protein>
<dbReference type="EnsemblMetazoa" id="ADAC002071-RA">
    <property type="protein sequence ID" value="ADAC002071-PA"/>
    <property type="gene ID" value="ADAC002071"/>
</dbReference>
<dbReference type="Proteomes" id="UP000000673">
    <property type="component" value="Unassembled WGS sequence"/>
</dbReference>
<reference evidence="2" key="2">
    <citation type="submission" date="2010-05" db="EMBL/GenBank/DDBJ databases">
        <authorList>
            <person name="Almeida L.G."/>
            <person name="Nicolas M.F."/>
            <person name="Souza R.C."/>
            <person name="Vasconcelos A.T.R."/>
        </authorList>
    </citation>
    <scope>NUCLEOTIDE SEQUENCE</scope>
</reference>
<dbReference type="VEuPathDB" id="VectorBase:ADAC002071"/>
<dbReference type="HOGENOM" id="CLU_1157245_0_0_1"/>
<gene>
    <name evidence="2" type="ORF">AND_002071</name>
</gene>
<feature type="compositionally biased region" description="Basic and acidic residues" evidence="1">
    <location>
        <begin position="13"/>
        <end position="31"/>
    </location>
</feature>
<evidence type="ECO:0000313" key="2">
    <source>
        <dbReference type="EMBL" id="ETN66148.1"/>
    </source>
</evidence>
<proteinExistence type="predicted"/>
<reference evidence="3" key="4">
    <citation type="submission" date="2015-06" db="UniProtKB">
        <authorList>
            <consortium name="EnsemblMetazoa"/>
        </authorList>
    </citation>
    <scope>IDENTIFICATION</scope>
</reference>
<feature type="compositionally biased region" description="Low complexity" evidence="1">
    <location>
        <begin position="157"/>
        <end position="173"/>
    </location>
</feature>
<feature type="region of interest" description="Disordered" evidence="1">
    <location>
        <begin position="156"/>
        <end position="240"/>
    </location>
</feature>
<sequence length="240" mass="25549">MKAHRQSTAAARSRQDRGDDEQTTHPCDRAHAITIRALSSSIPNRQHALRSQQLAQCAPSRSFCKQRRAAEEHPGSDRRGLVDSNSSSSSSMMGRRTRGGVPVIELRSKKLFPTTNMHAWLYVLAVLAISQGVTRVAGTNEEDDVLRRSPAIATVFGSGPRSVGSSSSSSAISNQQPERRTDNDDTGQRESTAVPAAAAAAAAAVGVAASADSGQRRSETSADGQSATRHNTNNEQCGRE</sequence>
<feature type="compositionally biased region" description="Polar residues" evidence="1">
    <location>
        <begin position="1"/>
        <end position="10"/>
    </location>
</feature>
<feature type="region of interest" description="Disordered" evidence="1">
    <location>
        <begin position="1"/>
        <end position="32"/>
    </location>
</feature>
<evidence type="ECO:0000313" key="4">
    <source>
        <dbReference type="Proteomes" id="UP000000673"/>
    </source>
</evidence>
<reference evidence="2 4" key="1">
    <citation type="journal article" date="2010" name="BMC Genomics">
        <title>Combination of measures distinguishes pre-miRNAs from other stem-loops in the genome of the newly sequenced Anopheles darlingi.</title>
        <authorList>
            <person name="Mendes N.D."/>
            <person name="Freitas A.T."/>
            <person name="Vasconcelos A.T."/>
            <person name="Sagot M.F."/>
        </authorList>
    </citation>
    <scope>NUCLEOTIDE SEQUENCE</scope>
</reference>
<keyword evidence="4" id="KW-1185">Reference proteome</keyword>
<feature type="compositionally biased region" description="Low complexity" evidence="1">
    <location>
        <begin position="193"/>
        <end position="211"/>
    </location>
</feature>
<evidence type="ECO:0000313" key="3">
    <source>
        <dbReference type="EnsemblMetazoa" id="ADAC002071-PA"/>
    </source>
</evidence>
<feature type="compositionally biased region" description="Basic and acidic residues" evidence="1">
    <location>
        <begin position="177"/>
        <end position="188"/>
    </location>
</feature>
<dbReference type="VEuPathDB" id="VectorBase:ADAR2_011994"/>
<dbReference type="EMBL" id="ADMH02000511">
    <property type="protein sequence ID" value="ETN66148.1"/>
    <property type="molecule type" value="Genomic_DNA"/>
</dbReference>
<feature type="region of interest" description="Disordered" evidence="1">
    <location>
        <begin position="65"/>
        <end position="98"/>
    </location>
</feature>